<dbReference type="Proteomes" id="UP001149165">
    <property type="component" value="Unassembled WGS sequence"/>
</dbReference>
<keyword evidence="1" id="KW-0472">Membrane</keyword>
<dbReference type="OrthoDB" id="1733656at2759"/>
<accession>A0A9W9F475</accession>
<feature type="transmembrane region" description="Helical" evidence="1">
    <location>
        <begin position="209"/>
        <end position="229"/>
    </location>
</feature>
<dbReference type="EMBL" id="JAPQKH010000006">
    <property type="protein sequence ID" value="KAJ5093252.1"/>
    <property type="molecule type" value="Genomic_DNA"/>
</dbReference>
<dbReference type="AlphaFoldDB" id="A0A9W9F475"/>
<name>A0A9W9F475_9EURO</name>
<organism evidence="3 4">
    <name type="scientific">Penicillium angulare</name>
    <dbReference type="NCBI Taxonomy" id="116970"/>
    <lineage>
        <taxon>Eukaryota</taxon>
        <taxon>Fungi</taxon>
        <taxon>Dikarya</taxon>
        <taxon>Ascomycota</taxon>
        <taxon>Pezizomycotina</taxon>
        <taxon>Eurotiomycetes</taxon>
        <taxon>Eurotiomycetidae</taxon>
        <taxon>Eurotiales</taxon>
        <taxon>Aspergillaceae</taxon>
        <taxon>Penicillium</taxon>
    </lineage>
</organism>
<proteinExistence type="predicted"/>
<keyword evidence="2" id="KW-0732">Signal</keyword>
<reference evidence="3" key="2">
    <citation type="journal article" date="2023" name="IMA Fungus">
        <title>Comparative genomic study of the Penicillium genus elucidates a diverse pangenome and 15 lateral gene transfer events.</title>
        <authorList>
            <person name="Petersen C."/>
            <person name="Sorensen T."/>
            <person name="Nielsen M.R."/>
            <person name="Sondergaard T.E."/>
            <person name="Sorensen J.L."/>
            <person name="Fitzpatrick D.A."/>
            <person name="Frisvad J.C."/>
            <person name="Nielsen K.L."/>
        </authorList>
    </citation>
    <scope>NUCLEOTIDE SEQUENCE</scope>
    <source>
        <strain evidence="3">IBT 30069</strain>
    </source>
</reference>
<evidence type="ECO:0008006" key="5">
    <source>
        <dbReference type="Google" id="ProtNLM"/>
    </source>
</evidence>
<keyword evidence="1" id="KW-0812">Transmembrane</keyword>
<evidence type="ECO:0000313" key="4">
    <source>
        <dbReference type="Proteomes" id="UP001149165"/>
    </source>
</evidence>
<reference evidence="3" key="1">
    <citation type="submission" date="2022-11" db="EMBL/GenBank/DDBJ databases">
        <authorList>
            <person name="Petersen C."/>
        </authorList>
    </citation>
    <scope>NUCLEOTIDE SEQUENCE</scope>
    <source>
        <strain evidence="3">IBT 30069</strain>
    </source>
</reference>
<feature type="chain" id="PRO_5040998971" description="Peptidyl-tRNA hydrolase" evidence="2">
    <location>
        <begin position="17"/>
        <end position="256"/>
    </location>
</feature>
<gene>
    <name evidence="3" type="ORF">N7456_009113</name>
</gene>
<evidence type="ECO:0000256" key="2">
    <source>
        <dbReference type="SAM" id="SignalP"/>
    </source>
</evidence>
<sequence length="256" mass="28085">MHFTSLVALLPALALAQEQVPLADRVQGWFNKAKSLVPTAVPVDPIVKLSEKVTEKSVTPLTLSNWESILTPGLEPEDWLIFVTGGNKTCFGRCEHATKAFNESALLFAADPTSPNLGYMDCEENRVLCSIWSAGAPSIYYFEKPVTQSEGRAPTPLHILYLNATTVTPKEIYEIHSKKTFQETEPYEGAMHPTDSWLAQNKLNTPIGYALYAIGAVPSWMFMIGISFFSRTFMGRRMGNVGAQQRPAAAPAGSAN</sequence>
<evidence type="ECO:0000313" key="3">
    <source>
        <dbReference type="EMBL" id="KAJ5093252.1"/>
    </source>
</evidence>
<protein>
    <recommendedName>
        <fullName evidence="5">Peptidyl-tRNA hydrolase</fullName>
    </recommendedName>
</protein>
<feature type="signal peptide" evidence="2">
    <location>
        <begin position="1"/>
        <end position="16"/>
    </location>
</feature>
<comment type="caution">
    <text evidence="3">The sequence shown here is derived from an EMBL/GenBank/DDBJ whole genome shotgun (WGS) entry which is preliminary data.</text>
</comment>
<keyword evidence="4" id="KW-1185">Reference proteome</keyword>
<evidence type="ECO:0000256" key="1">
    <source>
        <dbReference type="SAM" id="Phobius"/>
    </source>
</evidence>
<keyword evidence="1" id="KW-1133">Transmembrane helix</keyword>